<reference evidence="2" key="2">
    <citation type="journal article" date="2015" name="Data Brief">
        <title>Shoot transcriptome of the giant reed, Arundo donax.</title>
        <authorList>
            <person name="Barrero R.A."/>
            <person name="Guerrero F.D."/>
            <person name="Moolhuijzen P."/>
            <person name="Goolsby J.A."/>
            <person name="Tidwell J."/>
            <person name="Bellgard S.E."/>
            <person name="Bellgard M.I."/>
        </authorList>
    </citation>
    <scope>NUCLEOTIDE SEQUENCE</scope>
    <source>
        <tissue evidence="2">Shoot tissue taken approximately 20 cm above the soil surface</tissue>
    </source>
</reference>
<feature type="compositionally biased region" description="Low complexity" evidence="1">
    <location>
        <begin position="77"/>
        <end position="111"/>
    </location>
</feature>
<feature type="region of interest" description="Disordered" evidence="1">
    <location>
        <begin position="37"/>
        <end position="152"/>
    </location>
</feature>
<reference evidence="2" key="1">
    <citation type="submission" date="2014-09" db="EMBL/GenBank/DDBJ databases">
        <authorList>
            <person name="Magalhaes I.L.F."/>
            <person name="Oliveira U."/>
            <person name="Santos F.R."/>
            <person name="Vidigal T.H.D.A."/>
            <person name="Brescovit A.D."/>
            <person name="Santos A.J."/>
        </authorList>
    </citation>
    <scope>NUCLEOTIDE SEQUENCE</scope>
    <source>
        <tissue evidence="2">Shoot tissue taken approximately 20 cm above the soil surface</tissue>
    </source>
</reference>
<proteinExistence type="predicted"/>
<dbReference type="EMBL" id="GBRH01217999">
    <property type="protein sequence ID" value="JAD79896.1"/>
    <property type="molecule type" value="Transcribed_RNA"/>
</dbReference>
<name>A0A0A9CWA6_ARUDO</name>
<sequence length="152" mass="15159">MGGTPWTAAAMGEAAVASRGQLPAMWMEAFLAARQTGQASSPGSHALHRHRCRHGSSSTDASRSPHTLQDHLPTGDVATAAAAVSTAASMASKQQDCASSAAAGEEVGSNSPKPSTGAGAIPAARSSVARSPAATASLLRARPHHAWLSAAA</sequence>
<accession>A0A0A9CWA6</accession>
<organism evidence="2">
    <name type="scientific">Arundo donax</name>
    <name type="common">Giant reed</name>
    <name type="synonym">Donax arundinaceus</name>
    <dbReference type="NCBI Taxonomy" id="35708"/>
    <lineage>
        <taxon>Eukaryota</taxon>
        <taxon>Viridiplantae</taxon>
        <taxon>Streptophyta</taxon>
        <taxon>Embryophyta</taxon>
        <taxon>Tracheophyta</taxon>
        <taxon>Spermatophyta</taxon>
        <taxon>Magnoliopsida</taxon>
        <taxon>Liliopsida</taxon>
        <taxon>Poales</taxon>
        <taxon>Poaceae</taxon>
        <taxon>PACMAD clade</taxon>
        <taxon>Arundinoideae</taxon>
        <taxon>Arundineae</taxon>
        <taxon>Arundo</taxon>
    </lineage>
</organism>
<dbReference type="AlphaFoldDB" id="A0A0A9CWA6"/>
<protein>
    <submittedName>
        <fullName evidence="2">Uncharacterized protein</fullName>
    </submittedName>
</protein>
<evidence type="ECO:0000313" key="2">
    <source>
        <dbReference type="EMBL" id="JAD79896.1"/>
    </source>
</evidence>
<feature type="compositionally biased region" description="Low complexity" evidence="1">
    <location>
        <begin position="120"/>
        <end position="137"/>
    </location>
</feature>
<evidence type="ECO:0000256" key="1">
    <source>
        <dbReference type="SAM" id="MobiDB-lite"/>
    </source>
</evidence>
<feature type="compositionally biased region" description="Polar residues" evidence="1">
    <location>
        <begin position="55"/>
        <end position="67"/>
    </location>
</feature>